<reference evidence="1 2" key="1">
    <citation type="submission" date="2018-06" db="EMBL/GenBank/DDBJ databases">
        <title>Genomic Encyclopedia of Archaeal and Bacterial Type Strains, Phase II (KMG-II): from individual species to whole genera.</title>
        <authorList>
            <person name="Goeker M."/>
        </authorList>
    </citation>
    <scope>NUCLEOTIDE SEQUENCE [LARGE SCALE GENOMIC DNA]</scope>
    <source>
        <strain evidence="1 2">DSM 29821</strain>
    </source>
</reference>
<accession>A0A327VKV3</accession>
<sequence length="210" mass="24035">MKLYLVPIIVLLFSLTGNTQTLKKMPLTKAERKMGIYQKFQQRQQLSYVQISLILYRDSTYVYRLRDCMTTLRSAGKWQQGKGKLILESSLKKESPVPVEVRYGASGKYIDSCDIAIVEDSDAAYLPIAHLLINNDSTECFPSVGKFNGSYSSINRVKVLFENGMVSSWVPVKAGTRKVSLRVLTDVPIREYEVMDKWVYQFKGKLLERQ</sequence>
<proteinExistence type="predicted"/>
<dbReference type="OrthoDB" id="657821at2"/>
<dbReference type="AlphaFoldDB" id="A0A327VKV3"/>
<dbReference type="RefSeq" id="WP_111595409.1">
    <property type="nucleotide sequence ID" value="NZ_QLMA01000013.1"/>
</dbReference>
<dbReference type="EMBL" id="QLMA01000013">
    <property type="protein sequence ID" value="RAJ73461.1"/>
    <property type="molecule type" value="Genomic_DNA"/>
</dbReference>
<organism evidence="1 2">
    <name type="scientific">Chitinophaga dinghuensis</name>
    <dbReference type="NCBI Taxonomy" id="1539050"/>
    <lineage>
        <taxon>Bacteria</taxon>
        <taxon>Pseudomonadati</taxon>
        <taxon>Bacteroidota</taxon>
        <taxon>Chitinophagia</taxon>
        <taxon>Chitinophagales</taxon>
        <taxon>Chitinophagaceae</taxon>
        <taxon>Chitinophaga</taxon>
    </lineage>
</organism>
<evidence type="ECO:0000313" key="2">
    <source>
        <dbReference type="Proteomes" id="UP000249819"/>
    </source>
</evidence>
<dbReference type="Proteomes" id="UP000249819">
    <property type="component" value="Unassembled WGS sequence"/>
</dbReference>
<protein>
    <submittedName>
        <fullName evidence="1">Uncharacterized protein</fullName>
    </submittedName>
</protein>
<name>A0A327VKV3_9BACT</name>
<gene>
    <name evidence="1" type="ORF">CLV59_11313</name>
</gene>
<evidence type="ECO:0000313" key="1">
    <source>
        <dbReference type="EMBL" id="RAJ73461.1"/>
    </source>
</evidence>
<comment type="caution">
    <text evidence="1">The sequence shown here is derived from an EMBL/GenBank/DDBJ whole genome shotgun (WGS) entry which is preliminary data.</text>
</comment>
<keyword evidence="2" id="KW-1185">Reference proteome</keyword>